<evidence type="ECO:0000313" key="2">
    <source>
        <dbReference type="EMBL" id="MPC34054.1"/>
    </source>
</evidence>
<gene>
    <name evidence="2" type="ORF">E2C01_027426</name>
</gene>
<dbReference type="EMBL" id="VSRR010002972">
    <property type="protein sequence ID" value="MPC34054.1"/>
    <property type="molecule type" value="Genomic_DNA"/>
</dbReference>
<sequence>MGNDMNEDKAAVQCNAAADDVLHSEAEQARTAPPKCANKQKSKSKNGCLVTSLLNEI</sequence>
<dbReference type="Proteomes" id="UP000324222">
    <property type="component" value="Unassembled WGS sequence"/>
</dbReference>
<protein>
    <submittedName>
        <fullName evidence="2">Uncharacterized protein</fullName>
    </submittedName>
</protein>
<keyword evidence="3" id="KW-1185">Reference proteome</keyword>
<proteinExistence type="predicted"/>
<evidence type="ECO:0000313" key="3">
    <source>
        <dbReference type="Proteomes" id="UP000324222"/>
    </source>
</evidence>
<accession>A0A5B7ENQ3</accession>
<feature type="region of interest" description="Disordered" evidence="1">
    <location>
        <begin position="25"/>
        <end position="45"/>
    </location>
</feature>
<name>A0A5B7ENQ3_PORTR</name>
<comment type="caution">
    <text evidence="2">The sequence shown here is derived from an EMBL/GenBank/DDBJ whole genome shotgun (WGS) entry which is preliminary data.</text>
</comment>
<evidence type="ECO:0000256" key="1">
    <source>
        <dbReference type="SAM" id="MobiDB-lite"/>
    </source>
</evidence>
<organism evidence="2 3">
    <name type="scientific">Portunus trituberculatus</name>
    <name type="common">Swimming crab</name>
    <name type="synonym">Neptunus trituberculatus</name>
    <dbReference type="NCBI Taxonomy" id="210409"/>
    <lineage>
        <taxon>Eukaryota</taxon>
        <taxon>Metazoa</taxon>
        <taxon>Ecdysozoa</taxon>
        <taxon>Arthropoda</taxon>
        <taxon>Crustacea</taxon>
        <taxon>Multicrustacea</taxon>
        <taxon>Malacostraca</taxon>
        <taxon>Eumalacostraca</taxon>
        <taxon>Eucarida</taxon>
        <taxon>Decapoda</taxon>
        <taxon>Pleocyemata</taxon>
        <taxon>Brachyura</taxon>
        <taxon>Eubrachyura</taxon>
        <taxon>Portunoidea</taxon>
        <taxon>Portunidae</taxon>
        <taxon>Portuninae</taxon>
        <taxon>Portunus</taxon>
    </lineage>
</organism>
<dbReference type="AlphaFoldDB" id="A0A5B7ENQ3"/>
<reference evidence="2 3" key="1">
    <citation type="submission" date="2019-05" db="EMBL/GenBank/DDBJ databases">
        <title>Another draft genome of Portunus trituberculatus and its Hox gene families provides insights of decapod evolution.</title>
        <authorList>
            <person name="Jeong J.-H."/>
            <person name="Song I."/>
            <person name="Kim S."/>
            <person name="Choi T."/>
            <person name="Kim D."/>
            <person name="Ryu S."/>
            <person name="Kim W."/>
        </authorList>
    </citation>
    <scope>NUCLEOTIDE SEQUENCE [LARGE SCALE GENOMIC DNA]</scope>
    <source>
        <tissue evidence="2">Muscle</tissue>
    </source>
</reference>